<dbReference type="RefSeq" id="XP_002677421.1">
    <property type="nucleotide sequence ID" value="XM_002677375.1"/>
</dbReference>
<feature type="chain" id="PRO_5003038477" evidence="1">
    <location>
        <begin position="21"/>
        <end position="203"/>
    </location>
</feature>
<sequence>MSIRKLLTFTTGLTLGAVSADYLLVKKYYNVNYCYENAEHDLLGTFSQRNPSEPSLCGIDHYRTFIELPKDGSFTIDQLANSFFSNPLFRTQTRILDSQVTSEQQVDECKFDIGDKVSEFKVIEKNQNEIMFRSSDGYLLWLKLANESNKKVQLNFGSSMMSDSPHAKLPPVVDKIILNLHFLYARYLLAFTKKQFTSKFVKQ</sequence>
<feature type="signal peptide" evidence="1">
    <location>
        <begin position="1"/>
        <end position="20"/>
    </location>
</feature>
<dbReference type="InParanoid" id="D2VEX4"/>
<dbReference type="Proteomes" id="UP000006671">
    <property type="component" value="Unassembled WGS sequence"/>
</dbReference>
<reference evidence="2 3" key="1">
    <citation type="journal article" date="2010" name="Cell">
        <title>The genome of Naegleria gruberi illuminates early eukaryotic versatility.</title>
        <authorList>
            <person name="Fritz-Laylin L.K."/>
            <person name="Prochnik S.E."/>
            <person name="Ginger M.L."/>
            <person name="Dacks J.B."/>
            <person name="Carpenter M.L."/>
            <person name="Field M.C."/>
            <person name="Kuo A."/>
            <person name="Paredez A."/>
            <person name="Chapman J."/>
            <person name="Pham J."/>
            <person name="Shu S."/>
            <person name="Neupane R."/>
            <person name="Cipriano M."/>
            <person name="Mancuso J."/>
            <person name="Tu H."/>
            <person name="Salamov A."/>
            <person name="Lindquist E."/>
            <person name="Shapiro H."/>
            <person name="Lucas S."/>
            <person name="Grigoriev I.V."/>
            <person name="Cande W.Z."/>
            <person name="Fulton C."/>
            <person name="Rokhsar D.S."/>
            <person name="Dawson S.C."/>
        </authorList>
    </citation>
    <scope>NUCLEOTIDE SEQUENCE [LARGE SCALE GENOMIC DNA]</scope>
    <source>
        <strain evidence="2 3">NEG-M</strain>
    </source>
</reference>
<dbReference type="KEGG" id="ngr:NAEGRDRAFT_67426"/>
<dbReference type="GeneID" id="8856888"/>
<keyword evidence="3" id="KW-1185">Reference proteome</keyword>
<keyword evidence="1" id="KW-0732">Signal</keyword>
<dbReference type="AlphaFoldDB" id="D2VEX4"/>
<evidence type="ECO:0000256" key="1">
    <source>
        <dbReference type="SAM" id="SignalP"/>
    </source>
</evidence>
<protein>
    <submittedName>
        <fullName evidence="2">Predicted protein</fullName>
    </submittedName>
</protein>
<proteinExistence type="predicted"/>
<evidence type="ECO:0000313" key="3">
    <source>
        <dbReference type="Proteomes" id="UP000006671"/>
    </source>
</evidence>
<accession>D2VEX4</accession>
<gene>
    <name evidence="2" type="ORF">NAEGRDRAFT_67426</name>
</gene>
<dbReference type="VEuPathDB" id="AmoebaDB:NAEGRDRAFT_67426"/>
<dbReference type="EMBL" id="GG738867">
    <property type="protein sequence ID" value="EFC44677.1"/>
    <property type="molecule type" value="Genomic_DNA"/>
</dbReference>
<name>D2VEX4_NAEGR</name>
<organism evidence="3">
    <name type="scientific">Naegleria gruberi</name>
    <name type="common">Amoeba</name>
    <dbReference type="NCBI Taxonomy" id="5762"/>
    <lineage>
        <taxon>Eukaryota</taxon>
        <taxon>Discoba</taxon>
        <taxon>Heterolobosea</taxon>
        <taxon>Tetramitia</taxon>
        <taxon>Eutetramitia</taxon>
        <taxon>Vahlkampfiidae</taxon>
        <taxon>Naegleria</taxon>
    </lineage>
</organism>
<evidence type="ECO:0000313" key="2">
    <source>
        <dbReference type="EMBL" id="EFC44677.1"/>
    </source>
</evidence>